<organism evidence="1 2">
    <name type="scientific">Candidatus Epulonipiscium fishelsonii</name>
    <dbReference type="NCBI Taxonomy" id="77094"/>
    <lineage>
        <taxon>Bacteria</taxon>
        <taxon>Bacillati</taxon>
        <taxon>Bacillota</taxon>
        <taxon>Clostridia</taxon>
        <taxon>Lachnospirales</taxon>
        <taxon>Lachnospiraceae</taxon>
        <taxon>Candidatus Epulonipiscium</taxon>
    </lineage>
</organism>
<evidence type="ECO:0000313" key="2">
    <source>
        <dbReference type="Proteomes" id="UP000188605"/>
    </source>
</evidence>
<dbReference type="EMBL" id="LJDB01000012">
    <property type="protein sequence ID" value="ONI42486.1"/>
    <property type="molecule type" value="Genomic_DNA"/>
</dbReference>
<accession>A0ACC8XG81</accession>
<gene>
    <name evidence="1" type="ORF">AN396_14225</name>
</gene>
<name>A0ACC8XG81_9FIRM</name>
<comment type="caution">
    <text evidence="1">The sequence shown here is derived from an EMBL/GenBank/DDBJ whole genome shotgun (WGS) entry which is preliminary data.</text>
</comment>
<sequence length="354" mass="42466">MISYQALNAKIQGRKHILFQAEDWNKIVKFTTPAEIFDYFKNKYGYMEYLPQDKKMDLHRGDFEVSFHRLIVGEIEKMLHYMSCDYKVFFKTMLMKYEIHDLELILRDIESINKPSYEIDKHFIHSEKYESINFKKLIEVKDFKQFIEQLNNTPYHEPLKTLEKEDIKDRYWHMEMKASTTFYKLFTERAKKLSEVDAEIASRIIGTKIDCLNIEWIYRAKKYYNISKEEMLIYSLPNGYKISFGKLKKLIYVEDIKEFKKLAESYISSPIFVEDDELLEKHLNKLFYEMLNKQENQDGVGKLLGYIYKSEIELKDLVSIIEGLRYGLNQQQITQYLVNKRVEAAYGNRKNDNV</sequence>
<reference evidence="1" key="1">
    <citation type="submission" date="2016-08" db="EMBL/GenBank/DDBJ databases">
        <authorList>
            <person name="Ngugi D.K."/>
            <person name="Miyake S."/>
            <person name="Stingl U."/>
        </authorList>
    </citation>
    <scope>NUCLEOTIDE SEQUENCE</scope>
    <source>
        <strain evidence="1">SCG-B11WGA-EpuloA1</strain>
    </source>
</reference>
<keyword evidence="2" id="KW-1185">Reference proteome</keyword>
<protein>
    <submittedName>
        <fullName evidence="1">Uncharacterized protein</fullName>
    </submittedName>
</protein>
<dbReference type="Proteomes" id="UP000188605">
    <property type="component" value="Unassembled WGS sequence"/>
</dbReference>
<proteinExistence type="predicted"/>
<evidence type="ECO:0000313" key="1">
    <source>
        <dbReference type="EMBL" id="ONI42486.1"/>
    </source>
</evidence>